<evidence type="ECO:0000259" key="2">
    <source>
        <dbReference type="Pfam" id="PF06916"/>
    </source>
</evidence>
<proteinExistence type="predicted"/>
<gene>
    <name evidence="3" type="ORF">SMAR0320_LOCUS2791</name>
</gene>
<protein>
    <recommendedName>
        <fullName evidence="2">DUF1279 domain-containing protein</fullName>
    </recommendedName>
</protein>
<reference evidence="3" key="1">
    <citation type="submission" date="2021-01" db="EMBL/GenBank/DDBJ databases">
        <authorList>
            <person name="Corre E."/>
            <person name="Pelletier E."/>
            <person name="Niang G."/>
            <person name="Scheremetjew M."/>
            <person name="Finn R."/>
            <person name="Kale V."/>
            <person name="Holt S."/>
            <person name="Cochrane G."/>
            <person name="Meng A."/>
            <person name="Brown T."/>
            <person name="Cohen L."/>
        </authorList>
    </citation>
    <scope>NUCLEOTIDE SEQUENCE</scope>
    <source>
        <strain evidence="3">SM1012Den-03</strain>
    </source>
</reference>
<dbReference type="GO" id="GO:0005739">
    <property type="term" value="C:mitochondrion"/>
    <property type="evidence" value="ECO:0007669"/>
    <property type="project" value="TreeGrafter"/>
</dbReference>
<evidence type="ECO:0000313" key="3">
    <source>
        <dbReference type="EMBL" id="CAD9578345.1"/>
    </source>
</evidence>
<name>A0A7S2KIW3_9STRA</name>
<keyword evidence="1" id="KW-1133">Transmembrane helix</keyword>
<sequence>MSKMNSVVRLPSSNLFKQFISSGPLSSPISGAYRASNGTKNLLLCNYWRGIHLDFFACYNQQRPYHRQSNPYSCNTASVGVAPNFIESPWMRFNRRYSSTMPHNSSSSSNNEVGKEPKKGESKARILFNKYGYVFVGTYLSIYVLTLISFFFGLDSGLLDPGTLAQVFKVSKNLACETADVIGPTGTGASMNEAANAYADEVSAEVKEDGRTLVEIVKSYMRRFEWTSGYAQKLEENPHLANLGVAWFIVKLTEPIRLAAAVIVTPKVAKMLGRKVPKI</sequence>
<dbReference type="Pfam" id="PF06916">
    <property type="entry name" value="FAM210A-B_dom"/>
    <property type="match status" value="1"/>
</dbReference>
<keyword evidence="1" id="KW-0812">Transmembrane</keyword>
<keyword evidence="1" id="KW-0472">Membrane</keyword>
<organism evidence="3">
    <name type="scientific">Skeletonema marinoi</name>
    <dbReference type="NCBI Taxonomy" id="267567"/>
    <lineage>
        <taxon>Eukaryota</taxon>
        <taxon>Sar</taxon>
        <taxon>Stramenopiles</taxon>
        <taxon>Ochrophyta</taxon>
        <taxon>Bacillariophyta</taxon>
        <taxon>Coscinodiscophyceae</taxon>
        <taxon>Thalassiosirophycidae</taxon>
        <taxon>Thalassiosirales</taxon>
        <taxon>Skeletonemataceae</taxon>
        <taxon>Skeletonema</taxon>
        <taxon>Skeletonema marinoi-dohrnii complex</taxon>
    </lineage>
</organism>
<dbReference type="InterPro" id="IPR045866">
    <property type="entry name" value="FAM210A/B-like"/>
</dbReference>
<dbReference type="EMBL" id="HBGZ01004093">
    <property type="protein sequence ID" value="CAD9578345.1"/>
    <property type="molecule type" value="Transcribed_RNA"/>
</dbReference>
<feature type="domain" description="DUF1279" evidence="2">
    <location>
        <begin position="123"/>
        <end position="266"/>
    </location>
</feature>
<dbReference type="AlphaFoldDB" id="A0A7S2KIW3"/>
<dbReference type="PANTHER" id="PTHR21377">
    <property type="entry name" value="PROTEIN FAM210B, MITOCHONDRIAL"/>
    <property type="match status" value="1"/>
</dbReference>
<feature type="transmembrane region" description="Helical" evidence="1">
    <location>
        <begin position="131"/>
        <end position="154"/>
    </location>
</feature>
<evidence type="ECO:0000256" key="1">
    <source>
        <dbReference type="SAM" id="Phobius"/>
    </source>
</evidence>
<dbReference type="PANTHER" id="PTHR21377:SF18">
    <property type="entry name" value="DUF1279 DOMAIN-CONTAINING PROTEIN"/>
    <property type="match status" value="1"/>
</dbReference>
<accession>A0A7S2KIW3</accession>
<dbReference type="InterPro" id="IPR009688">
    <property type="entry name" value="FAM210A/B-like_dom"/>
</dbReference>